<feature type="compositionally biased region" description="Polar residues" evidence="1">
    <location>
        <begin position="101"/>
        <end position="116"/>
    </location>
</feature>
<feature type="compositionally biased region" description="Polar residues" evidence="1">
    <location>
        <begin position="72"/>
        <end position="89"/>
    </location>
</feature>
<gene>
    <name evidence="2" type="ORF">OTU49_015524</name>
</gene>
<feature type="compositionally biased region" description="Low complexity" evidence="1">
    <location>
        <begin position="198"/>
        <end position="224"/>
    </location>
</feature>
<feature type="compositionally biased region" description="Polar residues" evidence="1">
    <location>
        <begin position="172"/>
        <end position="183"/>
    </location>
</feature>
<proteinExistence type="predicted"/>
<evidence type="ECO:0000313" key="2">
    <source>
        <dbReference type="EMBL" id="KAK8749756.1"/>
    </source>
</evidence>
<feature type="non-terminal residue" evidence="2">
    <location>
        <position position="298"/>
    </location>
</feature>
<comment type="caution">
    <text evidence="2">The sequence shown here is derived from an EMBL/GenBank/DDBJ whole genome shotgun (WGS) entry which is preliminary data.</text>
</comment>
<protein>
    <submittedName>
        <fullName evidence="2">Uncharacterized protein</fullName>
    </submittedName>
</protein>
<feature type="compositionally biased region" description="Basic and acidic residues" evidence="1">
    <location>
        <begin position="188"/>
        <end position="197"/>
    </location>
</feature>
<name>A0AAW0XZ02_CHEQU</name>
<sequence length="298" mass="31969">MDGHVSVGIRQGRLKKVTNSEWRQMKLVLAGNKSNLAEIMKEVDNSPGVNGRGSSESEPEAAAAPSKRGPKTSATTIPKSTALPSNPQRKTGPKPVVRPQQAATQKTPGKTQPQKTSVAVVQQKKSAQKKALDNSTDSESETKRPVSKKGLQPKPQTKLQPKPQPKAQPKTSAVQKSSTQQRKGASKVNEKVSEKSSESSTNSSTASSESDSDSSSESSASAKSLSDKPVIQQIVRRKSQTKSTPATTESDKEEEEEEDDEDEADTPRKHVTRSSSVRTKRGSLLGLQKGTESDSENN</sequence>
<reference evidence="2 3" key="1">
    <citation type="journal article" date="2024" name="BMC Genomics">
        <title>Genome assembly of redclaw crayfish (Cherax quadricarinatus) provides insights into its immune adaptation and hypoxia tolerance.</title>
        <authorList>
            <person name="Liu Z."/>
            <person name="Zheng J."/>
            <person name="Li H."/>
            <person name="Fang K."/>
            <person name="Wang S."/>
            <person name="He J."/>
            <person name="Zhou D."/>
            <person name="Weng S."/>
            <person name="Chi M."/>
            <person name="Gu Z."/>
            <person name="He J."/>
            <person name="Li F."/>
            <person name="Wang M."/>
        </authorList>
    </citation>
    <scope>NUCLEOTIDE SEQUENCE [LARGE SCALE GENOMIC DNA]</scope>
    <source>
        <strain evidence="2">ZL_2023a</strain>
    </source>
</reference>
<feature type="compositionally biased region" description="Low complexity" evidence="1">
    <location>
        <begin position="148"/>
        <end position="171"/>
    </location>
</feature>
<evidence type="ECO:0000313" key="3">
    <source>
        <dbReference type="Proteomes" id="UP001445076"/>
    </source>
</evidence>
<dbReference type="Proteomes" id="UP001445076">
    <property type="component" value="Unassembled WGS sequence"/>
</dbReference>
<dbReference type="EMBL" id="JARKIK010000009">
    <property type="protein sequence ID" value="KAK8749756.1"/>
    <property type="molecule type" value="Genomic_DNA"/>
</dbReference>
<accession>A0AAW0XZ02</accession>
<evidence type="ECO:0000256" key="1">
    <source>
        <dbReference type="SAM" id="MobiDB-lite"/>
    </source>
</evidence>
<feature type="region of interest" description="Disordered" evidence="1">
    <location>
        <begin position="40"/>
        <end position="298"/>
    </location>
</feature>
<keyword evidence="3" id="KW-1185">Reference proteome</keyword>
<feature type="compositionally biased region" description="Acidic residues" evidence="1">
    <location>
        <begin position="251"/>
        <end position="264"/>
    </location>
</feature>
<feature type="compositionally biased region" description="Low complexity" evidence="1">
    <location>
        <begin position="54"/>
        <end position="66"/>
    </location>
</feature>
<organism evidence="2 3">
    <name type="scientific">Cherax quadricarinatus</name>
    <name type="common">Australian red claw crayfish</name>
    <dbReference type="NCBI Taxonomy" id="27406"/>
    <lineage>
        <taxon>Eukaryota</taxon>
        <taxon>Metazoa</taxon>
        <taxon>Ecdysozoa</taxon>
        <taxon>Arthropoda</taxon>
        <taxon>Crustacea</taxon>
        <taxon>Multicrustacea</taxon>
        <taxon>Malacostraca</taxon>
        <taxon>Eumalacostraca</taxon>
        <taxon>Eucarida</taxon>
        <taxon>Decapoda</taxon>
        <taxon>Pleocyemata</taxon>
        <taxon>Astacidea</taxon>
        <taxon>Parastacoidea</taxon>
        <taxon>Parastacidae</taxon>
        <taxon>Cherax</taxon>
    </lineage>
</organism>
<dbReference type="AlphaFoldDB" id="A0AAW0XZ02"/>